<dbReference type="Proteomes" id="UP001497535">
    <property type="component" value="Unassembled WGS sequence"/>
</dbReference>
<proteinExistence type="predicted"/>
<gene>
    <name evidence="1" type="ORF">MENTE1834_LOCUS17859</name>
</gene>
<organism evidence="1 2">
    <name type="scientific">Meloidogyne enterolobii</name>
    <name type="common">Root-knot nematode worm</name>
    <name type="synonym">Meloidogyne mayaguensis</name>
    <dbReference type="NCBI Taxonomy" id="390850"/>
    <lineage>
        <taxon>Eukaryota</taxon>
        <taxon>Metazoa</taxon>
        <taxon>Ecdysozoa</taxon>
        <taxon>Nematoda</taxon>
        <taxon>Chromadorea</taxon>
        <taxon>Rhabditida</taxon>
        <taxon>Tylenchina</taxon>
        <taxon>Tylenchomorpha</taxon>
        <taxon>Tylenchoidea</taxon>
        <taxon>Meloidogynidae</taxon>
        <taxon>Meloidogyninae</taxon>
        <taxon>Meloidogyne</taxon>
    </lineage>
</organism>
<evidence type="ECO:0000313" key="1">
    <source>
        <dbReference type="EMBL" id="CAK5067509.1"/>
    </source>
</evidence>
<comment type="caution">
    <text evidence="1">The sequence shown here is derived from an EMBL/GenBank/DDBJ whole genome shotgun (WGS) entry which is preliminary data.</text>
</comment>
<accession>A0ACB0YX95</accession>
<name>A0ACB0YX95_MELEN</name>
<dbReference type="EMBL" id="CAVMJV010000020">
    <property type="protein sequence ID" value="CAK5067509.1"/>
    <property type="molecule type" value="Genomic_DNA"/>
</dbReference>
<keyword evidence="2" id="KW-1185">Reference proteome</keyword>
<evidence type="ECO:0000313" key="2">
    <source>
        <dbReference type="Proteomes" id="UP001497535"/>
    </source>
</evidence>
<sequence>MEDSSNKIIRKLLEDSARDNVAMNNTAVFANSCGGYETLIKEHLNSMNIRGPDKDFEHLIEPHLRIFSTIIMTKFNNANVDCHRLFNMRNMGLNPHNHLITRLEQLVIDAIGRTSRFPSKSHKYDCFPIPYDFKLPDGNRIDFQRDCNLKYWYRIRYPLEQIQQMKDLAEQEGRQLDEDILNPTWKILPFIGYEVNYQNYLNDTAASFKLMSFLQRKFPEVVIYGGVSREDYIGLGLRCQLVNSDENYAWSSYSVTSVDMILGAALGFGEKYEETPALREECWQCAVDQRIGRYCARSKLLSNLRVCSFQFDEDNKERKFRRRKRGRKRE</sequence>
<reference evidence="1" key="1">
    <citation type="submission" date="2023-11" db="EMBL/GenBank/DDBJ databases">
        <authorList>
            <person name="Poullet M."/>
        </authorList>
    </citation>
    <scope>NUCLEOTIDE SEQUENCE</scope>
    <source>
        <strain evidence="1">E1834</strain>
    </source>
</reference>
<protein>
    <submittedName>
        <fullName evidence="1">Uncharacterized protein</fullName>
    </submittedName>
</protein>